<protein>
    <submittedName>
        <fullName evidence="1">Uncharacterized protein</fullName>
    </submittedName>
</protein>
<sequence>MANVARTSKEILEDMTAFAFSSDFFMGKALALRVGECFSFVPRDIADGSPTQQALATTIATPFTVCRIGLDRVPLEYEMTAEDLVGQVAFLVTSATEPERHQLAVIEMESGE</sequence>
<reference evidence="1 2" key="1">
    <citation type="submission" date="2020-04" db="EMBL/GenBank/DDBJ databases">
        <title>Usitatibacter rugosus gen. nov., sp. nov. and Usitatibacter palustris sp. nov., novel members of Usitatibacteraceae fam. nov. within the order Nitrosomonadales isolated from soil.</title>
        <authorList>
            <person name="Huber K.J."/>
            <person name="Neumann-Schaal M."/>
            <person name="Geppert A."/>
            <person name="Luckner M."/>
            <person name="Wanner G."/>
            <person name="Overmann J."/>
        </authorList>
    </citation>
    <scope>NUCLEOTIDE SEQUENCE [LARGE SCALE GENOMIC DNA]</scope>
    <source>
        <strain evidence="1 2">Swamp67</strain>
    </source>
</reference>
<gene>
    <name evidence="1" type="ORF">DSM104440_00327</name>
</gene>
<dbReference type="KEGG" id="upl:DSM104440_00327"/>
<dbReference type="InParanoid" id="A0A6M4H4A4"/>
<evidence type="ECO:0000313" key="2">
    <source>
        <dbReference type="Proteomes" id="UP000503096"/>
    </source>
</evidence>
<name>A0A6M4H4A4_9PROT</name>
<dbReference type="RefSeq" id="WP_171160212.1">
    <property type="nucleotide sequence ID" value="NZ_CP053073.1"/>
</dbReference>
<dbReference type="Proteomes" id="UP000503096">
    <property type="component" value="Chromosome"/>
</dbReference>
<dbReference type="EMBL" id="CP053073">
    <property type="protein sequence ID" value="QJR13543.1"/>
    <property type="molecule type" value="Genomic_DNA"/>
</dbReference>
<accession>A0A6M4H4A4</accession>
<dbReference type="AlphaFoldDB" id="A0A6M4H4A4"/>
<organism evidence="1 2">
    <name type="scientific">Usitatibacter palustris</name>
    <dbReference type="NCBI Taxonomy" id="2732487"/>
    <lineage>
        <taxon>Bacteria</taxon>
        <taxon>Pseudomonadati</taxon>
        <taxon>Pseudomonadota</taxon>
        <taxon>Betaproteobacteria</taxon>
        <taxon>Nitrosomonadales</taxon>
        <taxon>Usitatibacteraceae</taxon>
        <taxon>Usitatibacter</taxon>
    </lineage>
</organism>
<evidence type="ECO:0000313" key="1">
    <source>
        <dbReference type="EMBL" id="QJR13543.1"/>
    </source>
</evidence>
<keyword evidence="2" id="KW-1185">Reference proteome</keyword>
<proteinExistence type="predicted"/>